<dbReference type="InterPro" id="IPR052955">
    <property type="entry name" value="UPF0703_membrane_permease"/>
</dbReference>
<gene>
    <name evidence="4" type="ORF">GCM10022380_87710</name>
</gene>
<feature type="transmembrane region" description="Helical" evidence="2">
    <location>
        <begin position="88"/>
        <end position="105"/>
    </location>
</feature>
<keyword evidence="2" id="KW-0472">Membrane</keyword>
<evidence type="ECO:0000313" key="5">
    <source>
        <dbReference type="Proteomes" id="UP001501624"/>
    </source>
</evidence>
<dbReference type="PANTHER" id="PTHR40047">
    <property type="entry name" value="UPF0703 PROTEIN YCGQ"/>
    <property type="match status" value="1"/>
</dbReference>
<evidence type="ECO:0000259" key="3">
    <source>
        <dbReference type="Pfam" id="PF21537"/>
    </source>
</evidence>
<dbReference type="Proteomes" id="UP001501624">
    <property type="component" value="Unassembled WGS sequence"/>
</dbReference>
<dbReference type="RefSeq" id="WP_237339364.1">
    <property type="nucleotide sequence ID" value="NZ_BAABCM010000026.1"/>
</dbReference>
<sequence length="251" mass="26874">MKRETQNVLLLLVGGALIKIVLDAGYLRYVRPVMAPWLLAAGTVIVALAVIAIVRDIRDARPIPAGQSGSSPGPACADEHHHAPRSPWLLLVPVLAIFLIAPPALGSDAVNRAGNRTVAAPGPDTTRRVPFPPLPPGEVVPMRFTDLITRAGWDSAGTLDNRTIQVTGFIVRNKAGAPFLARIVINCCAADAFPLHARLAGDNLDHYRDDQWLTVTGTVAPNTANEGNRYTPTLIVHGARPIAAPQDTYEY</sequence>
<reference evidence="5" key="1">
    <citation type="journal article" date="2019" name="Int. J. Syst. Evol. Microbiol.">
        <title>The Global Catalogue of Microorganisms (GCM) 10K type strain sequencing project: providing services to taxonomists for standard genome sequencing and annotation.</title>
        <authorList>
            <consortium name="The Broad Institute Genomics Platform"/>
            <consortium name="The Broad Institute Genome Sequencing Center for Infectious Disease"/>
            <person name="Wu L."/>
            <person name="Ma J."/>
        </authorList>
    </citation>
    <scope>NUCLEOTIDE SEQUENCE [LARGE SCALE GENOMIC DNA]</scope>
    <source>
        <strain evidence="5">JCM 17017</strain>
    </source>
</reference>
<feature type="transmembrane region" description="Helical" evidence="2">
    <location>
        <begin position="33"/>
        <end position="54"/>
    </location>
</feature>
<evidence type="ECO:0000256" key="1">
    <source>
        <dbReference type="SAM" id="MobiDB-lite"/>
    </source>
</evidence>
<keyword evidence="5" id="KW-1185">Reference proteome</keyword>
<keyword evidence="2" id="KW-0812">Transmembrane</keyword>
<dbReference type="InterPro" id="IPR015402">
    <property type="entry name" value="DUF1980"/>
</dbReference>
<name>A0ABP7JXF9_9PSEU</name>
<keyword evidence="2" id="KW-1133">Transmembrane helix</keyword>
<dbReference type="Pfam" id="PF21537">
    <property type="entry name" value="DUF1980_C"/>
    <property type="match status" value="1"/>
</dbReference>
<evidence type="ECO:0000256" key="2">
    <source>
        <dbReference type="SAM" id="Phobius"/>
    </source>
</evidence>
<evidence type="ECO:0000313" key="4">
    <source>
        <dbReference type="EMBL" id="GAA3856670.1"/>
    </source>
</evidence>
<dbReference type="NCBIfam" id="TIGR03943">
    <property type="entry name" value="TIGR03943 family putative permease subunit"/>
    <property type="match status" value="1"/>
</dbReference>
<feature type="region of interest" description="Disordered" evidence="1">
    <location>
        <begin position="116"/>
        <end position="135"/>
    </location>
</feature>
<organism evidence="4 5">
    <name type="scientific">Amycolatopsis tucumanensis</name>
    <dbReference type="NCBI Taxonomy" id="401106"/>
    <lineage>
        <taxon>Bacteria</taxon>
        <taxon>Bacillati</taxon>
        <taxon>Actinomycetota</taxon>
        <taxon>Actinomycetes</taxon>
        <taxon>Pseudonocardiales</taxon>
        <taxon>Pseudonocardiaceae</taxon>
        <taxon>Amycolatopsis</taxon>
    </lineage>
</organism>
<feature type="domain" description="DUF1980" evidence="3">
    <location>
        <begin position="160"/>
        <end position="251"/>
    </location>
</feature>
<dbReference type="EMBL" id="BAABCM010000026">
    <property type="protein sequence ID" value="GAA3856670.1"/>
    <property type="molecule type" value="Genomic_DNA"/>
</dbReference>
<dbReference type="PANTHER" id="PTHR40047:SF1">
    <property type="entry name" value="UPF0703 PROTEIN YCGQ"/>
    <property type="match status" value="1"/>
</dbReference>
<proteinExistence type="predicted"/>
<protein>
    <submittedName>
        <fullName evidence="4">TIGR03943 family protein</fullName>
    </submittedName>
</protein>
<comment type="caution">
    <text evidence="4">The sequence shown here is derived from an EMBL/GenBank/DDBJ whole genome shotgun (WGS) entry which is preliminary data.</text>
</comment>
<dbReference type="InterPro" id="IPR048447">
    <property type="entry name" value="DUF1980_C"/>
</dbReference>
<accession>A0ABP7JXF9</accession>